<dbReference type="InterPro" id="IPR001753">
    <property type="entry name" value="Enoyl-CoA_hydra/iso"/>
</dbReference>
<dbReference type="CDD" id="cd06558">
    <property type="entry name" value="crotonase-like"/>
    <property type="match status" value="1"/>
</dbReference>
<proteinExistence type="inferred from homology"/>
<dbReference type="Gene3D" id="3.90.226.10">
    <property type="entry name" value="2-enoyl-CoA Hydratase, Chain A, domain 1"/>
    <property type="match status" value="1"/>
</dbReference>
<dbReference type="FunFam" id="3.90.226.10:FF:000009">
    <property type="entry name" value="Carnitinyl-CoA dehydratase"/>
    <property type="match status" value="1"/>
</dbReference>
<dbReference type="InterPro" id="IPR014748">
    <property type="entry name" value="Enoyl-CoA_hydra_C"/>
</dbReference>
<comment type="catalytic activity">
    <reaction evidence="4">
        <text>a (3S)-3-hydroxyacyl-CoA = a (2E)-enoyl-CoA + H2O</text>
        <dbReference type="Rhea" id="RHEA:16105"/>
        <dbReference type="ChEBI" id="CHEBI:15377"/>
        <dbReference type="ChEBI" id="CHEBI:57318"/>
        <dbReference type="ChEBI" id="CHEBI:58856"/>
        <dbReference type="EC" id="4.2.1.17"/>
    </reaction>
</comment>
<evidence type="ECO:0000313" key="6">
    <source>
        <dbReference type="EMBL" id="TQM69625.1"/>
    </source>
</evidence>
<evidence type="ECO:0000256" key="3">
    <source>
        <dbReference type="ARBA" id="ARBA00023239"/>
    </source>
</evidence>
<evidence type="ECO:0000256" key="2">
    <source>
        <dbReference type="ARBA" id="ARBA00012076"/>
    </source>
</evidence>
<sequence length="268" mass="27805">MTDRSDELLVSRAGAVTTLTINRPAAFNALNARLLQRLRDEVARADADETVRAVIITGSGEKAFSAGADLKELQGMGPDRAHDVMRGGQEVMRQIERAAVPVIAAVNGVALGGGFELVLSSTFPVLATNASLGLPEAGLGLIPGYGGTQRLPRLVGDPVAAYLMLTGDRLDADRAYALGLTPVPPVAADRLMETATSIAEKVAGKGPRAVRSILTAIEQGRDADLDSGLTLETGLAALAVAGAESDEGIAAFLERRPPRFSDPGGEAR</sequence>
<gene>
    <name evidence="6" type="ORF">FHX41_3323</name>
</gene>
<dbReference type="InterPro" id="IPR029045">
    <property type="entry name" value="ClpP/crotonase-like_dom_sf"/>
</dbReference>
<evidence type="ECO:0000256" key="1">
    <source>
        <dbReference type="ARBA" id="ARBA00005254"/>
    </source>
</evidence>
<dbReference type="SUPFAM" id="SSF52096">
    <property type="entry name" value="ClpP/crotonase"/>
    <property type="match status" value="1"/>
</dbReference>
<dbReference type="EMBL" id="VFPO01000001">
    <property type="protein sequence ID" value="TQM69625.1"/>
    <property type="molecule type" value="Genomic_DNA"/>
</dbReference>
<protein>
    <recommendedName>
        <fullName evidence="2">enoyl-CoA hydratase</fullName>
        <ecNumber evidence="2">4.2.1.17</ecNumber>
    </recommendedName>
</protein>
<keyword evidence="7" id="KW-1185">Reference proteome</keyword>
<comment type="similarity">
    <text evidence="1">Belongs to the enoyl-CoA hydratase/isomerase family.</text>
</comment>
<dbReference type="Proteomes" id="UP000316706">
    <property type="component" value="Unassembled WGS sequence"/>
</dbReference>
<dbReference type="PANTHER" id="PTHR11941:SF54">
    <property type="entry name" value="ENOYL-COA HYDRATASE, MITOCHONDRIAL"/>
    <property type="match status" value="1"/>
</dbReference>
<dbReference type="EC" id="4.2.1.17" evidence="2"/>
<dbReference type="Pfam" id="PF00378">
    <property type="entry name" value="ECH_1"/>
    <property type="match status" value="1"/>
</dbReference>
<dbReference type="PANTHER" id="PTHR11941">
    <property type="entry name" value="ENOYL-COA HYDRATASE-RELATED"/>
    <property type="match status" value="1"/>
</dbReference>
<evidence type="ECO:0000256" key="4">
    <source>
        <dbReference type="ARBA" id="ARBA00023709"/>
    </source>
</evidence>
<dbReference type="RefSeq" id="WP_221635336.1">
    <property type="nucleotide sequence ID" value="NZ_VFPO01000001.1"/>
</dbReference>
<comment type="catalytic activity">
    <reaction evidence="5">
        <text>a 4-saturated-(3S)-3-hydroxyacyl-CoA = a (3E)-enoyl-CoA + H2O</text>
        <dbReference type="Rhea" id="RHEA:20724"/>
        <dbReference type="ChEBI" id="CHEBI:15377"/>
        <dbReference type="ChEBI" id="CHEBI:58521"/>
        <dbReference type="ChEBI" id="CHEBI:137480"/>
        <dbReference type="EC" id="4.2.1.17"/>
    </reaction>
</comment>
<evidence type="ECO:0000313" key="7">
    <source>
        <dbReference type="Proteomes" id="UP000316706"/>
    </source>
</evidence>
<reference evidence="6 7" key="1">
    <citation type="submission" date="2019-06" db="EMBL/GenBank/DDBJ databases">
        <title>Sequencing the genomes of 1000 actinobacteria strains.</title>
        <authorList>
            <person name="Klenk H.-P."/>
        </authorList>
    </citation>
    <scope>NUCLEOTIDE SEQUENCE [LARGE SCALE GENOMIC DNA]</scope>
    <source>
        <strain evidence="6 7">DSM 45043</strain>
    </source>
</reference>
<comment type="caution">
    <text evidence="6">The sequence shown here is derived from an EMBL/GenBank/DDBJ whole genome shotgun (WGS) entry which is preliminary data.</text>
</comment>
<name>A0A543IGB7_9ACTN</name>
<keyword evidence="3" id="KW-0456">Lyase</keyword>
<dbReference type="Gene3D" id="1.10.12.10">
    <property type="entry name" value="Lyase 2-enoyl-coa Hydratase, Chain A, domain 2"/>
    <property type="match status" value="1"/>
</dbReference>
<dbReference type="AlphaFoldDB" id="A0A543IGB7"/>
<organism evidence="6 7">
    <name type="scientific">Actinomadura hallensis</name>
    <dbReference type="NCBI Taxonomy" id="337895"/>
    <lineage>
        <taxon>Bacteria</taxon>
        <taxon>Bacillati</taxon>
        <taxon>Actinomycetota</taxon>
        <taxon>Actinomycetes</taxon>
        <taxon>Streptosporangiales</taxon>
        <taxon>Thermomonosporaceae</taxon>
        <taxon>Actinomadura</taxon>
    </lineage>
</organism>
<evidence type="ECO:0000256" key="5">
    <source>
        <dbReference type="ARBA" id="ARBA00023717"/>
    </source>
</evidence>
<accession>A0A543IGB7</accession>
<dbReference type="GO" id="GO:0004300">
    <property type="term" value="F:enoyl-CoA hydratase activity"/>
    <property type="evidence" value="ECO:0007669"/>
    <property type="project" value="UniProtKB-EC"/>
</dbReference>
<dbReference type="GO" id="GO:0006635">
    <property type="term" value="P:fatty acid beta-oxidation"/>
    <property type="evidence" value="ECO:0007669"/>
    <property type="project" value="TreeGrafter"/>
</dbReference>